<dbReference type="OrthoDB" id="3258419at2759"/>
<dbReference type="Proteomes" id="UP000217790">
    <property type="component" value="Unassembled WGS sequence"/>
</dbReference>
<keyword evidence="2" id="KW-1185">Reference proteome</keyword>
<sequence length="206" mass="24459">MDTEVIPIFSDDELEENLEWVENEWIECGRLYRNIPHLVMKQRERILRIPAPFKLVLPSSNLSIIEFLDVTLPRLCSTTHSVLELEFSDDEPDDLDDPTTLHGVAIPSLETLNWLEEEFGQEWFNGKKSVRDERSRRHPFRILTYFYHMRQACIAFKQWEDADRWLKKRPESVLFMQEEEDLKKTATTVESCLMARIHSRNAKRHG</sequence>
<protein>
    <submittedName>
        <fullName evidence="1">Uncharacterized protein</fullName>
    </submittedName>
</protein>
<proteinExistence type="predicted"/>
<organism evidence="1 2">
    <name type="scientific">Armillaria gallica</name>
    <name type="common">Bulbous honey fungus</name>
    <name type="synonym">Armillaria bulbosa</name>
    <dbReference type="NCBI Taxonomy" id="47427"/>
    <lineage>
        <taxon>Eukaryota</taxon>
        <taxon>Fungi</taxon>
        <taxon>Dikarya</taxon>
        <taxon>Basidiomycota</taxon>
        <taxon>Agaricomycotina</taxon>
        <taxon>Agaricomycetes</taxon>
        <taxon>Agaricomycetidae</taxon>
        <taxon>Agaricales</taxon>
        <taxon>Marasmiineae</taxon>
        <taxon>Physalacriaceae</taxon>
        <taxon>Armillaria</taxon>
    </lineage>
</organism>
<dbReference type="STRING" id="47427.A0A2H3CLP4"/>
<evidence type="ECO:0000313" key="2">
    <source>
        <dbReference type="Proteomes" id="UP000217790"/>
    </source>
</evidence>
<gene>
    <name evidence="1" type="ORF">ARMGADRAFT_1090504</name>
</gene>
<name>A0A2H3CLP4_ARMGA</name>
<dbReference type="AlphaFoldDB" id="A0A2H3CLP4"/>
<accession>A0A2H3CLP4</accession>
<dbReference type="InParanoid" id="A0A2H3CLP4"/>
<dbReference type="EMBL" id="KZ293719">
    <property type="protein sequence ID" value="PBK82284.1"/>
    <property type="molecule type" value="Genomic_DNA"/>
</dbReference>
<reference evidence="2" key="1">
    <citation type="journal article" date="2017" name="Nat. Ecol. Evol.">
        <title>Genome expansion and lineage-specific genetic innovations in the forest pathogenic fungi Armillaria.</title>
        <authorList>
            <person name="Sipos G."/>
            <person name="Prasanna A.N."/>
            <person name="Walter M.C."/>
            <person name="O'Connor E."/>
            <person name="Balint B."/>
            <person name="Krizsan K."/>
            <person name="Kiss B."/>
            <person name="Hess J."/>
            <person name="Varga T."/>
            <person name="Slot J."/>
            <person name="Riley R."/>
            <person name="Boka B."/>
            <person name="Rigling D."/>
            <person name="Barry K."/>
            <person name="Lee J."/>
            <person name="Mihaltcheva S."/>
            <person name="LaButti K."/>
            <person name="Lipzen A."/>
            <person name="Waldron R."/>
            <person name="Moloney N.M."/>
            <person name="Sperisen C."/>
            <person name="Kredics L."/>
            <person name="Vagvoelgyi C."/>
            <person name="Patrignani A."/>
            <person name="Fitzpatrick D."/>
            <person name="Nagy I."/>
            <person name="Doyle S."/>
            <person name="Anderson J.B."/>
            <person name="Grigoriev I.V."/>
            <person name="Gueldener U."/>
            <person name="Muensterkoetter M."/>
            <person name="Nagy L.G."/>
        </authorList>
    </citation>
    <scope>NUCLEOTIDE SEQUENCE [LARGE SCALE GENOMIC DNA]</scope>
    <source>
        <strain evidence="2">Ar21-2</strain>
    </source>
</reference>
<evidence type="ECO:0000313" key="1">
    <source>
        <dbReference type="EMBL" id="PBK82284.1"/>
    </source>
</evidence>